<dbReference type="EMBL" id="QEOP01000001">
    <property type="protein sequence ID" value="PVZ96245.1"/>
    <property type="molecule type" value="Genomic_DNA"/>
</dbReference>
<dbReference type="OrthoDB" id="9780674at2"/>
<sequence>MNAATPQRGTFAVEDAVELAVVERSGFVESRHIGSAVVISAEGEVLRELGDSHAPVLPRSTLKPFQALASLASGAQLNSVELVVATASHRGTVEQSKTVRRILGKARLGLSTLKCPPAWPDDLEARNELVLSGHGPMAVFMECSGKHAAMLQACVASGWDRDSYLDVDHPLQERVREVIQRMTGEHISSTAIDGCGLPVYAITLQGLAAGYARMRTTKHDSPWPLYRDAATLVDAVLEHPHLISGRDRPDAVLIEELGALAKVGAEGLLVAALEDGTTAAVKVLDGNGRAAAAIAVELLASVGAIDAPALARVRARLDLAVRGGGVPVGEIRVTAV</sequence>
<accession>A0A2V1HUF6</accession>
<gene>
    <name evidence="1" type="ORF">DDQ50_07470</name>
</gene>
<name>A0A2V1HUF6_9MICO</name>
<evidence type="ECO:0000313" key="1">
    <source>
        <dbReference type="EMBL" id="PVZ96245.1"/>
    </source>
</evidence>
<evidence type="ECO:0000313" key="2">
    <source>
        <dbReference type="Proteomes" id="UP000244893"/>
    </source>
</evidence>
<reference evidence="1 2" key="1">
    <citation type="submission" date="2018-05" db="EMBL/GenBank/DDBJ databases">
        <title>Amnibacterium sp. M8JJ-5, whole genome shotgun sequence.</title>
        <authorList>
            <person name="Tuo L."/>
        </authorList>
    </citation>
    <scope>NUCLEOTIDE SEQUENCE [LARGE SCALE GENOMIC DNA]</scope>
    <source>
        <strain evidence="1 2">M8JJ-5</strain>
    </source>
</reference>
<dbReference type="PANTHER" id="PTHR42110">
    <property type="entry name" value="L-ASPARAGINASE, PUTATIVE (AFU_ORTHOLOGUE AFUA_3G11890)-RELATED"/>
    <property type="match status" value="1"/>
</dbReference>
<dbReference type="RefSeq" id="WP_116755979.1">
    <property type="nucleotide sequence ID" value="NZ_JBHUEX010000001.1"/>
</dbReference>
<dbReference type="InterPro" id="IPR010349">
    <property type="entry name" value="Asparaginase_II"/>
</dbReference>
<dbReference type="Pfam" id="PF06089">
    <property type="entry name" value="Asparaginase_II"/>
    <property type="match status" value="1"/>
</dbReference>
<organism evidence="1 2">
    <name type="scientific">Amnibacterium flavum</name>
    <dbReference type="NCBI Taxonomy" id="2173173"/>
    <lineage>
        <taxon>Bacteria</taxon>
        <taxon>Bacillati</taxon>
        <taxon>Actinomycetota</taxon>
        <taxon>Actinomycetes</taxon>
        <taxon>Micrococcales</taxon>
        <taxon>Microbacteriaceae</taxon>
        <taxon>Amnibacterium</taxon>
    </lineage>
</organism>
<comment type="caution">
    <text evidence="1">The sequence shown here is derived from an EMBL/GenBank/DDBJ whole genome shotgun (WGS) entry which is preliminary data.</text>
</comment>
<keyword evidence="2" id="KW-1185">Reference proteome</keyword>
<proteinExistence type="predicted"/>
<protein>
    <submittedName>
        <fullName evidence="1">Asparaginase</fullName>
    </submittedName>
</protein>
<dbReference type="PANTHER" id="PTHR42110:SF1">
    <property type="entry name" value="L-ASPARAGINASE, PUTATIVE (AFU_ORTHOLOGUE AFUA_3G11890)-RELATED"/>
    <property type="match status" value="1"/>
</dbReference>
<dbReference type="Proteomes" id="UP000244893">
    <property type="component" value="Unassembled WGS sequence"/>
</dbReference>
<dbReference type="AlphaFoldDB" id="A0A2V1HUF6"/>